<keyword evidence="3" id="KW-1185">Reference proteome</keyword>
<sequence length="605" mass="61284">MNASKTPKPNPTGNWADEMEEEDEIDYPATNMNDIQAGMEDMAVADPKALTSKPPKEQAIGISGSRWAINSNTTAIPMEIDTLKPNVSESESSNPIAITTAQSEEAAAPAMGLGASKWSTKTDPTTSAMNPAAPSFEPAKSEPPMPPASNAQPAVQKPKEVEQHPKASSTRGKAILPPAAVAILNANAATSSKFTTEPPASASSPKSAIPFDPSTVMTASKWATTGTAQTASTAVSNGKAAAEVQPVATSSKSVPDVAPVNAMAKSKWASTGSVVAAPNAITSADIAAVGQFMADQQWSVAKMREGEDGSRHTNAPAEASAADDGGSVLSHVVTPVPKAVVVAPHRPNTYSVAELHARTRAAPDLPPLDDPNPTKGKYRMMSGSKHAGKSHMSATTSKAMQQDNKIIDHGFPAGVPTGPKAIAKGSGSSSKAPMMGQGPAKVESVATHSLLNAATKSSGLDASKHSSNNGPESSDKAPPTGHGSSKAKSTTNPSATASATGSSGLAASKHSGHPGGSNSSAPTGDSGSSSSNPGSADNSGMYPGPNKNPYNKNKNPTKKPGSKGKAPLGCKPNAPGWKKDDFDPKPKGPGAATVGRSSLGASKWA</sequence>
<feature type="compositionally biased region" description="Polar residues" evidence="1">
    <location>
        <begin position="1"/>
        <end position="13"/>
    </location>
</feature>
<feature type="compositionally biased region" description="Low complexity" evidence="1">
    <location>
        <begin position="517"/>
        <end position="554"/>
    </location>
</feature>
<feature type="compositionally biased region" description="Low complexity" evidence="1">
    <location>
        <begin position="418"/>
        <end position="436"/>
    </location>
</feature>
<feature type="compositionally biased region" description="Low complexity" evidence="1">
    <location>
        <begin position="198"/>
        <end position="210"/>
    </location>
</feature>
<feature type="compositionally biased region" description="Basic and acidic residues" evidence="1">
    <location>
        <begin position="577"/>
        <end position="586"/>
    </location>
</feature>
<feature type="compositionally biased region" description="Polar residues" evidence="1">
    <location>
        <begin position="117"/>
        <end position="129"/>
    </location>
</feature>
<feature type="compositionally biased region" description="Low complexity" evidence="1">
    <location>
        <begin position="484"/>
        <end position="509"/>
    </location>
</feature>
<feature type="compositionally biased region" description="Polar residues" evidence="1">
    <location>
        <begin position="595"/>
        <end position="605"/>
    </location>
</feature>
<accession>A0A9P4NTH4</accession>
<organism evidence="2 3">
    <name type="scientific">Tothia fuscella</name>
    <dbReference type="NCBI Taxonomy" id="1048955"/>
    <lineage>
        <taxon>Eukaryota</taxon>
        <taxon>Fungi</taxon>
        <taxon>Dikarya</taxon>
        <taxon>Ascomycota</taxon>
        <taxon>Pezizomycotina</taxon>
        <taxon>Dothideomycetes</taxon>
        <taxon>Pleosporomycetidae</taxon>
        <taxon>Venturiales</taxon>
        <taxon>Cylindrosympodiaceae</taxon>
        <taxon>Tothia</taxon>
    </lineage>
</organism>
<feature type="region of interest" description="Disordered" evidence="1">
    <location>
        <begin position="1"/>
        <end position="23"/>
    </location>
</feature>
<feature type="region of interest" description="Disordered" evidence="1">
    <location>
        <begin position="115"/>
        <end position="174"/>
    </location>
</feature>
<name>A0A9P4NTH4_9PEZI</name>
<feature type="region of interest" description="Disordered" evidence="1">
    <location>
        <begin position="304"/>
        <end position="325"/>
    </location>
</feature>
<reference evidence="2" key="1">
    <citation type="journal article" date="2020" name="Stud. Mycol.">
        <title>101 Dothideomycetes genomes: a test case for predicting lifestyles and emergence of pathogens.</title>
        <authorList>
            <person name="Haridas S."/>
            <person name="Albert R."/>
            <person name="Binder M."/>
            <person name="Bloem J."/>
            <person name="Labutti K."/>
            <person name="Salamov A."/>
            <person name="Andreopoulos B."/>
            <person name="Baker S."/>
            <person name="Barry K."/>
            <person name="Bills G."/>
            <person name="Bluhm B."/>
            <person name="Cannon C."/>
            <person name="Castanera R."/>
            <person name="Culley D."/>
            <person name="Daum C."/>
            <person name="Ezra D."/>
            <person name="Gonzalez J."/>
            <person name="Henrissat B."/>
            <person name="Kuo A."/>
            <person name="Liang C."/>
            <person name="Lipzen A."/>
            <person name="Lutzoni F."/>
            <person name="Magnuson J."/>
            <person name="Mondo S."/>
            <person name="Nolan M."/>
            <person name="Ohm R."/>
            <person name="Pangilinan J."/>
            <person name="Park H.-J."/>
            <person name="Ramirez L."/>
            <person name="Alfaro M."/>
            <person name="Sun H."/>
            <person name="Tritt A."/>
            <person name="Yoshinaga Y."/>
            <person name="Zwiers L.-H."/>
            <person name="Turgeon B."/>
            <person name="Goodwin S."/>
            <person name="Spatafora J."/>
            <person name="Crous P."/>
            <person name="Grigoriev I."/>
        </authorList>
    </citation>
    <scope>NUCLEOTIDE SEQUENCE</scope>
    <source>
        <strain evidence="2">CBS 130266</strain>
    </source>
</reference>
<feature type="region of interest" description="Disordered" evidence="1">
    <location>
        <begin position="457"/>
        <end position="605"/>
    </location>
</feature>
<dbReference type="EMBL" id="MU007029">
    <property type="protein sequence ID" value="KAF2431875.1"/>
    <property type="molecule type" value="Genomic_DNA"/>
</dbReference>
<evidence type="ECO:0000256" key="1">
    <source>
        <dbReference type="SAM" id="MobiDB-lite"/>
    </source>
</evidence>
<feature type="region of interest" description="Disordered" evidence="1">
    <location>
        <begin position="193"/>
        <end position="213"/>
    </location>
</feature>
<feature type="compositionally biased region" description="Polar residues" evidence="1">
    <location>
        <begin position="457"/>
        <end position="472"/>
    </location>
</feature>
<dbReference type="AlphaFoldDB" id="A0A9P4NTH4"/>
<dbReference type="Proteomes" id="UP000800235">
    <property type="component" value="Unassembled WGS sequence"/>
</dbReference>
<comment type="caution">
    <text evidence="2">The sequence shown here is derived from an EMBL/GenBank/DDBJ whole genome shotgun (WGS) entry which is preliminary data.</text>
</comment>
<proteinExistence type="predicted"/>
<protein>
    <submittedName>
        <fullName evidence="2">Uncharacterized protein</fullName>
    </submittedName>
</protein>
<evidence type="ECO:0000313" key="3">
    <source>
        <dbReference type="Proteomes" id="UP000800235"/>
    </source>
</evidence>
<feature type="region of interest" description="Disordered" evidence="1">
    <location>
        <begin position="413"/>
        <end position="443"/>
    </location>
</feature>
<evidence type="ECO:0000313" key="2">
    <source>
        <dbReference type="EMBL" id="KAF2431875.1"/>
    </source>
</evidence>
<gene>
    <name evidence="2" type="ORF">EJ08DRAFT_696025</name>
</gene>